<dbReference type="InterPro" id="IPR013785">
    <property type="entry name" value="Aldolase_TIM"/>
</dbReference>
<protein>
    <recommendedName>
        <fullName evidence="4">Phosphosulfolactate synthase</fullName>
    </recommendedName>
</protein>
<dbReference type="Proteomes" id="UP000015453">
    <property type="component" value="Unassembled WGS sequence"/>
</dbReference>
<gene>
    <name evidence="2" type="ORF">M569_11276</name>
</gene>
<dbReference type="OrthoDB" id="47007at2759"/>
<evidence type="ECO:0008006" key="4">
    <source>
        <dbReference type="Google" id="ProtNLM"/>
    </source>
</evidence>
<proteinExistence type="inferred from homology"/>
<dbReference type="Gene3D" id="3.20.20.70">
    <property type="entry name" value="Aldolase class I"/>
    <property type="match status" value="1"/>
</dbReference>
<dbReference type="PANTHER" id="PTHR48413">
    <property type="match status" value="1"/>
</dbReference>
<name>S8DKY0_9LAMI</name>
<dbReference type="SUPFAM" id="SSF102110">
    <property type="entry name" value="(2r)-phospho-3-sulfolactate synthase ComA"/>
    <property type="match status" value="1"/>
</dbReference>
<evidence type="ECO:0000313" key="3">
    <source>
        <dbReference type="Proteomes" id="UP000015453"/>
    </source>
</evidence>
<reference evidence="2 3" key="1">
    <citation type="journal article" date="2013" name="BMC Genomics">
        <title>The miniature genome of a carnivorous plant Genlisea aurea contains a low number of genes and short non-coding sequences.</title>
        <authorList>
            <person name="Leushkin E.V."/>
            <person name="Sutormin R.A."/>
            <person name="Nabieva E.R."/>
            <person name="Penin A.A."/>
            <person name="Kondrashov A.S."/>
            <person name="Logacheva M.D."/>
        </authorList>
    </citation>
    <scope>NUCLEOTIDE SEQUENCE [LARGE SCALE GENOMIC DNA]</scope>
</reference>
<organism evidence="2 3">
    <name type="scientific">Genlisea aurea</name>
    <dbReference type="NCBI Taxonomy" id="192259"/>
    <lineage>
        <taxon>Eukaryota</taxon>
        <taxon>Viridiplantae</taxon>
        <taxon>Streptophyta</taxon>
        <taxon>Embryophyta</taxon>
        <taxon>Tracheophyta</taxon>
        <taxon>Spermatophyta</taxon>
        <taxon>Magnoliopsida</taxon>
        <taxon>eudicotyledons</taxon>
        <taxon>Gunneridae</taxon>
        <taxon>Pentapetalae</taxon>
        <taxon>asterids</taxon>
        <taxon>lamiids</taxon>
        <taxon>Lamiales</taxon>
        <taxon>Lentibulariaceae</taxon>
        <taxon>Genlisea</taxon>
    </lineage>
</organism>
<dbReference type="AlphaFoldDB" id="S8DKY0"/>
<dbReference type="InterPro" id="IPR003830">
    <property type="entry name" value="ComA_synth"/>
</dbReference>
<evidence type="ECO:0000313" key="2">
    <source>
        <dbReference type="EMBL" id="EPS63508.1"/>
    </source>
</evidence>
<dbReference type="EMBL" id="AUSU01005438">
    <property type="protein sequence ID" value="EPS63508.1"/>
    <property type="molecule type" value="Genomic_DNA"/>
</dbReference>
<comment type="similarity">
    <text evidence="1">Belongs to the phosphosulfolactate synthase family.</text>
</comment>
<feature type="non-terminal residue" evidence="2">
    <location>
        <position position="1"/>
    </location>
</feature>
<sequence length="285" mass="31747">YRWKSFFADEDRPEKPRRYGVTEVGGSRYSLLSRNSLQDLLESIGDFVDGLKLTGGSNSSSMSKTYIKEVIDIAHNYGVYVSTGDWAKHLHRGGHYAFKQHIEECKELGFDAIEIDVGSQGLPEEILLRYVRLIKNAGLRANPRFSTKFNSADIPANSDRAFGAYVVPAVPPTSEIVEDVDLMIRRAERCIKLGADMIVICADDVCKQEGEHVRGDLIAKLVGRIGIERAMFEASDPKTSEWLIKQYGTRVNLAVDHSGVMDLECLRCGNLGEDHVSVLGPSYFI</sequence>
<evidence type="ECO:0000256" key="1">
    <source>
        <dbReference type="ARBA" id="ARBA00010424"/>
    </source>
</evidence>
<comment type="caution">
    <text evidence="2">The sequence shown here is derived from an EMBL/GenBank/DDBJ whole genome shotgun (WGS) entry which is preliminary data.</text>
</comment>
<dbReference type="Pfam" id="PF02679">
    <property type="entry name" value="ComA"/>
    <property type="match status" value="1"/>
</dbReference>
<accession>S8DKY0</accession>
<dbReference type="InterPro" id="IPR036112">
    <property type="entry name" value="ComA_synth_sf"/>
</dbReference>
<dbReference type="PANTHER" id="PTHR48413:SF1">
    <property type="entry name" value="PROTEIN HEAT-STRESS-ASSOCIATED 32"/>
    <property type="match status" value="1"/>
</dbReference>
<keyword evidence="3" id="KW-1185">Reference proteome</keyword>